<evidence type="ECO:0000259" key="2">
    <source>
        <dbReference type="Pfam" id="PF12680"/>
    </source>
</evidence>
<protein>
    <submittedName>
        <fullName evidence="3">Alpha/beta fold hydrolase</fullName>
    </submittedName>
</protein>
<dbReference type="SUPFAM" id="SSF54427">
    <property type="entry name" value="NTF2-like"/>
    <property type="match status" value="1"/>
</dbReference>
<evidence type="ECO:0000313" key="4">
    <source>
        <dbReference type="Proteomes" id="UP000293380"/>
    </source>
</evidence>
<dbReference type="EMBL" id="SITD01000060">
    <property type="protein sequence ID" value="TBM25305.1"/>
    <property type="molecule type" value="Genomic_DNA"/>
</dbReference>
<comment type="caution">
    <text evidence="3">The sequence shown here is derived from an EMBL/GenBank/DDBJ whole genome shotgun (WGS) entry which is preliminary data.</text>
</comment>
<dbReference type="PANTHER" id="PTHR43798">
    <property type="entry name" value="MONOACYLGLYCEROL LIPASE"/>
    <property type="match status" value="1"/>
</dbReference>
<dbReference type="SUPFAM" id="SSF53474">
    <property type="entry name" value="alpha/beta-Hydrolases"/>
    <property type="match status" value="1"/>
</dbReference>
<dbReference type="Pfam" id="PF12680">
    <property type="entry name" value="SnoaL_2"/>
    <property type="match status" value="1"/>
</dbReference>
<dbReference type="InterPro" id="IPR032710">
    <property type="entry name" value="NTF2-like_dom_sf"/>
</dbReference>
<proteinExistence type="predicted"/>
<accession>A0A4Q9EJN8</accession>
<sequence length="415" mass="45673">MTTPSSTASTTMSSHFSVIHRYFAAFGSGNIDAALALMTDDVIWHIDGELSVSTVGILRGREQVRGWLEAFPRDFKPQEFTVSQLFESGDTVLALGRFRHTVLTTGNIIGSDYVIRFEMREGLIAHYQIFEDSALLARAFDPADCFEQQRIRINGNVYAYTDVGTGPTIIFAHGLFLDRSSFDQQVAVLSQNYRCIVLDMPGHGESGVFPAQWTLDDAANDIALLVQVLALGKVILVGQSQGGMIGIRLAALHPDVVSHLILVGTSARAEFAERITQWNNLLHIVSQGAETERMAAFEAVQKRLCPAQWLSDNPELAKHEIDIMLSHDRVGIAHAIAAATINRTDVRNLLKKITIPILVVCGEQDQATPLVLSQEMADLIPNATLHVLEHVGHHPQLEEGVALLSAIERFLHDKD</sequence>
<dbReference type="Proteomes" id="UP000293380">
    <property type="component" value="Unassembled WGS sequence"/>
</dbReference>
<dbReference type="InterPro" id="IPR000073">
    <property type="entry name" value="AB_hydrolase_1"/>
</dbReference>
<reference evidence="3 4" key="1">
    <citation type="submission" date="2019-02" db="EMBL/GenBank/DDBJ databases">
        <title>Comparative genomic analysis of the Hafnia genus genomes.</title>
        <authorList>
            <person name="Zhiqiu Y."/>
            <person name="Chao Y."/>
            <person name="Yuhui D."/>
            <person name="Di H."/>
            <person name="Bin L."/>
        </authorList>
    </citation>
    <scope>NUCLEOTIDE SEQUENCE [LARGE SCALE GENOMIC DNA]</scope>
    <source>
        <strain evidence="3 4">PCM_1194</strain>
    </source>
</reference>
<dbReference type="InterPro" id="IPR037401">
    <property type="entry name" value="SnoaL-like"/>
</dbReference>
<evidence type="ECO:0000313" key="3">
    <source>
        <dbReference type="EMBL" id="TBM25305.1"/>
    </source>
</evidence>
<dbReference type="AlphaFoldDB" id="A0A4Q9EJN8"/>
<dbReference type="RefSeq" id="WP_130959895.1">
    <property type="nucleotide sequence ID" value="NZ_SITD01000060.1"/>
</dbReference>
<dbReference type="InterPro" id="IPR029058">
    <property type="entry name" value="AB_hydrolase_fold"/>
</dbReference>
<dbReference type="InterPro" id="IPR050266">
    <property type="entry name" value="AB_hydrolase_sf"/>
</dbReference>
<name>A0A4Q9EJN8_9GAMM</name>
<keyword evidence="3" id="KW-0378">Hydrolase</keyword>
<dbReference type="GO" id="GO:0016787">
    <property type="term" value="F:hydrolase activity"/>
    <property type="evidence" value="ECO:0007669"/>
    <property type="project" value="UniProtKB-KW"/>
</dbReference>
<feature type="domain" description="AB hydrolase-1" evidence="1">
    <location>
        <begin position="167"/>
        <end position="399"/>
    </location>
</feature>
<organism evidence="3 4">
    <name type="scientific">Hafnia paralvei</name>
    <dbReference type="NCBI Taxonomy" id="546367"/>
    <lineage>
        <taxon>Bacteria</taxon>
        <taxon>Pseudomonadati</taxon>
        <taxon>Pseudomonadota</taxon>
        <taxon>Gammaproteobacteria</taxon>
        <taxon>Enterobacterales</taxon>
        <taxon>Hafniaceae</taxon>
        <taxon>Hafnia</taxon>
    </lineage>
</organism>
<evidence type="ECO:0000259" key="1">
    <source>
        <dbReference type="Pfam" id="PF00561"/>
    </source>
</evidence>
<dbReference type="Pfam" id="PF00561">
    <property type="entry name" value="Abhydrolase_1"/>
    <property type="match status" value="1"/>
</dbReference>
<dbReference type="PRINTS" id="PR00111">
    <property type="entry name" value="ABHYDROLASE"/>
</dbReference>
<dbReference type="Gene3D" id="3.10.450.50">
    <property type="match status" value="1"/>
</dbReference>
<feature type="domain" description="SnoaL-like" evidence="2">
    <location>
        <begin position="20"/>
        <end position="126"/>
    </location>
</feature>
<gene>
    <name evidence="3" type="ORF">EYY89_13650</name>
</gene>
<dbReference type="Gene3D" id="3.40.50.1820">
    <property type="entry name" value="alpha/beta hydrolase"/>
    <property type="match status" value="1"/>
</dbReference>